<protein>
    <submittedName>
        <fullName evidence="1">Uncharacterized protein</fullName>
    </submittedName>
</protein>
<accession>A0A7K3VRX3</accession>
<comment type="caution">
    <text evidence="1">The sequence shown here is derived from an EMBL/GenBank/DDBJ whole genome shotgun (WGS) entry which is preliminary data.</text>
</comment>
<dbReference type="Proteomes" id="UP000471705">
    <property type="component" value="Unassembled WGS sequence"/>
</dbReference>
<name>A0A7K3VRX3_RHILE</name>
<sequence>MNKDIADRLHAEYEYLWHDSMTALPDGWVEPLVVMLEKMYRLSTVGPSNFMAPGVITWCQLRVEVSMSSALAFASPMMPSGKWHPERTLACIEALAEFHGQTQETCSVCGADGYLRMRILGGDTEGIYCDEHTPGATNEA</sequence>
<dbReference type="EMBL" id="WUFV01000034">
    <property type="protein sequence ID" value="NEK19940.1"/>
    <property type="molecule type" value="Genomic_DNA"/>
</dbReference>
<gene>
    <name evidence="1" type="ORF">GR257_34840</name>
</gene>
<evidence type="ECO:0000313" key="1">
    <source>
        <dbReference type="EMBL" id="NEK19940.1"/>
    </source>
</evidence>
<proteinExistence type="predicted"/>
<organism evidence="1 2">
    <name type="scientific">Rhizobium leguminosarum</name>
    <dbReference type="NCBI Taxonomy" id="384"/>
    <lineage>
        <taxon>Bacteria</taxon>
        <taxon>Pseudomonadati</taxon>
        <taxon>Pseudomonadota</taxon>
        <taxon>Alphaproteobacteria</taxon>
        <taxon>Hyphomicrobiales</taxon>
        <taxon>Rhizobiaceae</taxon>
        <taxon>Rhizobium/Agrobacterium group</taxon>
        <taxon>Rhizobium</taxon>
    </lineage>
</organism>
<evidence type="ECO:0000313" key="2">
    <source>
        <dbReference type="Proteomes" id="UP000471705"/>
    </source>
</evidence>
<dbReference type="RefSeq" id="WP_164050092.1">
    <property type="nucleotide sequence ID" value="NZ_WUFV01000034.1"/>
</dbReference>
<dbReference type="AlphaFoldDB" id="A0A7K3VRX3"/>
<reference evidence="1 2" key="1">
    <citation type="submission" date="2019-12" db="EMBL/GenBank/DDBJ databases">
        <title>Rhizobium genotypes associated with high levels of biological nitrogen fixation by grain legumes in a temperate-maritime cropping system.</title>
        <authorList>
            <person name="Maluk M."/>
            <person name="Francesc Ferrando Molina F."/>
            <person name="Lopez Del Egido L."/>
            <person name="Lafos M."/>
            <person name="Langarica-Fuentes A."/>
            <person name="Gebre Yohannes G."/>
            <person name="Young M.W."/>
            <person name="Martin P."/>
            <person name="Gantlett R."/>
            <person name="Kenicer G."/>
            <person name="Hawes C."/>
            <person name="Begg G.S."/>
            <person name="Quilliam R.S."/>
            <person name="Squire G.R."/>
            <person name="Poole P.S."/>
            <person name="Young P.W."/>
            <person name="Iannetta P.M."/>
            <person name="James E.K."/>
        </authorList>
    </citation>
    <scope>NUCLEOTIDE SEQUENCE [LARGE SCALE GENOMIC DNA]</scope>
    <source>
        <strain evidence="1 2">JHI54</strain>
    </source>
</reference>